<evidence type="ECO:0000256" key="3">
    <source>
        <dbReference type="ARBA" id="ARBA00022475"/>
    </source>
</evidence>
<evidence type="ECO:0000256" key="1">
    <source>
        <dbReference type="ARBA" id="ARBA00004651"/>
    </source>
</evidence>
<accession>A0A9D1EKR7</accession>
<dbReference type="EMBL" id="DVHU01000083">
    <property type="protein sequence ID" value="HIR93631.1"/>
    <property type="molecule type" value="Genomic_DNA"/>
</dbReference>
<feature type="transmembrane region" description="Helical" evidence="10">
    <location>
        <begin position="193"/>
        <end position="212"/>
    </location>
</feature>
<feature type="transmembrane region" description="Helical" evidence="10">
    <location>
        <begin position="402"/>
        <end position="426"/>
    </location>
</feature>
<dbReference type="PANTHER" id="PTHR32024">
    <property type="entry name" value="TRK SYSTEM POTASSIUM UPTAKE PROTEIN TRKG-RELATED"/>
    <property type="match status" value="1"/>
</dbReference>
<gene>
    <name evidence="11" type="ORF">IAB98_09465</name>
</gene>
<keyword evidence="9 10" id="KW-0472">Membrane</keyword>
<dbReference type="PANTHER" id="PTHR32024:SF1">
    <property type="entry name" value="KTR SYSTEM POTASSIUM UPTAKE PROTEIN B"/>
    <property type="match status" value="1"/>
</dbReference>
<keyword evidence="2" id="KW-0813">Transport</keyword>
<feature type="transmembrane region" description="Helical" evidence="10">
    <location>
        <begin position="350"/>
        <end position="371"/>
    </location>
</feature>
<proteinExistence type="predicted"/>
<feature type="transmembrane region" description="Helical" evidence="10">
    <location>
        <begin position="311"/>
        <end position="329"/>
    </location>
</feature>
<keyword evidence="7 10" id="KW-1133">Transmembrane helix</keyword>
<evidence type="ECO:0000256" key="6">
    <source>
        <dbReference type="ARBA" id="ARBA00022958"/>
    </source>
</evidence>
<dbReference type="Pfam" id="PF02386">
    <property type="entry name" value="TrkH"/>
    <property type="match status" value="1"/>
</dbReference>
<evidence type="ECO:0000313" key="11">
    <source>
        <dbReference type="EMBL" id="HIR93631.1"/>
    </source>
</evidence>
<keyword evidence="3" id="KW-1003">Cell membrane</keyword>
<feature type="transmembrane region" description="Helical" evidence="10">
    <location>
        <begin position="156"/>
        <end position="173"/>
    </location>
</feature>
<feature type="transmembrane region" description="Helical" evidence="10">
    <location>
        <begin position="124"/>
        <end position="144"/>
    </location>
</feature>
<reference evidence="11" key="2">
    <citation type="journal article" date="2021" name="PeerJ">
        <title>Extensive microbial diversity within the chicken gut microbiome revealed by metagenomics and culture.</title>
        <authorList>
            <person name="Gilroy R."/>
            <person name="Ravi A."/>
            <person name="Getino M."/>
            <person name="Pursley I."/>
            <person name="Horton D.L."/>
            <person name="Alikhan N.F."/>
            <person name="Baker D."/>
            <person name="Gharbi K."/>
            <person name="Hall N."/>
            <person name="Watson M."/>
            <person name="Adriaenssens E.M."/>
            <person name="Foster-Nyarko E."/>
            <person name="Jarju S."/>
            <person name="Secka A."/>
            <person name="Antonio M."/>
            <person name="Oren A."/>
            <person name="Chaudhuri R.R."/>
            <person name="La Ragione R."/>
            <person name="Hildebrand F."/>
            <person name="Pallen M.J."/>
        </authorList>
    </citation>
    <scope>NUCLEOTIDE SEQUENCE</scope>
    <source>
        <strain evidence="11">ChiSxjej1B13-7041</strain>
    </source>
</reference>
<keyword evidence="6" id="KW-0630">Potassium</keyword>
<evidence type="ECO:0000313" key="12">
    <source>
        <dbReference type="Proteomes" id="UP000886841"/>
    </source>
</evidence>
<feature type="transmembrane region" description="Helical" evidence="10">
    <location>
        <begin position="73"/>
        <end position="96"/>
    </location>
</feature>
<evidence type="ECO:0000256" key="9">
    <source>
        <dbReference type="ARBA" id="ARBA00023136"/>
    </source>
</evidence>
<name>A0A9D1EKR7_9FIRM</name>
<evidence type="ECO:0000256" key="2">
    <source>
        <dbReference type="ARBA" id="ARBA00022448"/>
    </source>
</evidence>
<dbReference type="InterPro" id="IPR004772">
    <property type="entry name" value="TrkH"/>
</dbReference>
<evidence type="ECO:0000256" key="7">
    <source>
        <dbReference type="ARBA" id="ARBA00022989"/>
    </source>
</evidence>
<keyword evidence="5 10" id="KW-0812">Transmembrane</keyword>
<dbReference type="GO" id="GO:0015379">
    <property type="term" value="F:potassium:chloride symporter activity"/>
    <property type="evidence" value="ECO:0007669"/>
    <property type="project" value="InterPro"/>
</dbReference>
<organism evidence="11 12">
    <name type="scientific">Candidatus Egerieimonas intestinavium</name>
    <dbReference type="NCBI Taxonomy" id="2840777"/>
    <lineage>
        <taxon>Bacteria</taxon>
        <taxon>Bacillati</taxon>
        <taxon>Bacillota</taxon>
        <taxon>Clostridia</taxon>
        <taxon>Lachnospirales</taxon>
        <taxon>Lachnospiraceae</taxon>
        <taxon>Lachnospiraceae incertae sedis</taxon>
        <taxon>Candidatus Egerieimonas</taxon>
    </lineage>
</organism>
<evidence type="ECO:0000256" key="10">
    <source>
        <dbReference type="SAM" id="Phobius"/>
    </source>
</evidence>
<evidence type="ECO:0000256" key="8">
    <source>
        <dbReference type="ARBA" id="ARBA00023065"/>
    </source>
</evidence>
<protein>
    <submittedName>
        <fullName evidence="11">TrkH family potassium uptake protein</fullName>
    </submittedName>
</protein>
<dbReference type="AlphaFoldDB" id="A0A9D1EKR7"/>
<dbReference type="Proteomes" id="UP000886841">
    <property type="component" value="Unassembled WGS sequence"/>
</dbReference>
<comment type="caution">
    <text evidence="11">The sequence shown here is derived from an EMBL/GenBank/DDBJ whole genome shotgun (WGS) entry which is preliminary data.</text>
</comment>
<keyword evidence="8" id="KW-0406">Ion transport</keyword>
<keyword evidence="4" id="KW-0633">Potassium transport</keyword>
<dbReference type="InterPro" id="IPR003445">
    <property type="entry name" value="Cat_transpt"/>
</dbReference>
<comment type="subcellular location">
    <subcellularLocation>
        <location evidence="1">Cell membrane</location>
        <topology evidence="1">Multi-pass membrane protein</topology>
    </subcellularLocation>
</comment>
<evidence type="ECO:0000256" key="4">
    <source>
        <dbReference type="ARBA" id="ARBA00022538"/>
    </source>
</evidence>
<reference evidence="11" key="1">
    <citation type="submission" date="2020-10" db="EMBL/GenBank/DDBJ databases">
        <authorList>
            <person name="Gilroy R."/>
        </authorList>
    </citation>
    <scope>NUCLEOTIDE SEQUENCE</scope>
    <source>
        <strain evidence="11">ChiSxjej1B13-7041</strain>
    </source>
</reference>
<dbReference type="NCBIfam" id="TIGR00933">
    <property type="entry name" value="2a38"/>
    <property type="match status" value="1"/>
</dbReference>
<feature type="transmembrane region" description="Helical" evidence="10">
    <location>
        <begin position="12"/>
        <end position="34"/>
    </location>
</feature>
<dbReference type="GO" id="GO:0005886">
    <property type="term" value="C:plasma membrane"/>
    <property type="evidence" value="ECO:0007669"/>
    <property type="project" value="UniProtKB-SubCell"/>
</dbReference>
<evidence type="ECO:0000256" key="5">
    <source>
        <dbReference type="ARBA" id="ARBA00022692"/>
    </source>
</evidence>
<feature type="transmembrane region" description="Helical" evidence="10">
    <location>
        <begin position="232"/>
        <end position="250"/>
    </location>
</feature>
<feature type="transmembrane region" description="Helical" evidence="10">
    <location>
        <begin position="40"/>
        <end position="61"/>
    </location>
</feature>
<sequence length="444" mass="47580">MKAKKPLSPTRLLAIGFAVVILGGALLLCLPFATREGMEINFWEALFTATSATCVTGLVVVDTYLQFTLFGQFVIMCLIQIGGLGFVAVITAFVMVTGKRIGLQERAYLMESVSATQLGGVVKLLRFTLAFTFAVEGIGALLLMIRFCPQLGLGRGIWYGIFHSVSAFCNAGFDLMGFQGPYNSLVEYRADPLVNLVIMGLIILGGVGFVVWKDVATHHYHFRRYTLHAKVVLVMTAVLLVGGTIGFLIVERNHTLAGMSAGERLLAASFEAVTPRTAGFNTTDLNELSEAGAILTVLLMMVGAAPGSTGGGMKVTTVAVILMAVISGIRQREDINIFHRRLGGDQMRRAFVSGSLYLLLASGGIFLILSLQDISIRDVILEVFSALSTVGLSTGITRELNLISRLVLIILMYSGRVGGLAVLAAVAARRTPKVKNPEGKIIIG</sequence>